<evidence type="ECO:0000259" key="4">
    <source>
        <dbReference type="Pfam" id="PF08450"/>
    </source>
</evidence>
<keyword evidence="3" id="KW-0479">Metal-binding</keyword>
<dbReference type="PRINTS" id="PR01790">
    <property type="entry name" value="SMP30FAMILY"/>
</dbReference>
<evidence type="ECO:0000256" key="3">
    <source>
        <dbReference type="PIRSR" id="PIRSR605511-2"/>
    </source>
</evidence>
<comment type="cofactor">
    <cofactor evidence="3">
        <name>Zn(2+)</name>
        <dbReference type="ChEBI" id="CHEBI:29105"/>
    </cofactor>
    <text evidence="3">Binds 1 divalent metal cation per subunit.</text>
</comment>
<keyword evidence="6" id="KW-1185">Reference proteome</keyword>
<feature type="domain" description="SMP-30/Gluconolactonase/LRE-like region" evidence="4">
    <location>
        <begin position="20"/>
        <end position="267"/>
    </location>
</feature>
<dbReference type="Pfam" id="PF08450">
    <property type="entry name" value="SGL"/>
    <property type="match status" value="1"/>
</dbReference>
<evidence type="ECO:0000313" key="6">
    <source>
        <dbReference type="Proteomes" id="UP000887229"/>
    </source>
</evidence>
<proteinExistence type="inferred from homology"/>
<protein>
    <submittedName>
        <fullName evidence="5">Calcium homeostasis protein Regucalcin</fullName>
    </submittedName>
</protein>
<comment type="caution">
    <text evidence="5">The sequence shown here is derived from an EMBL/GenBank/DDBJ whole genome shotgun (WGS) entry which is preliminary data.</text>
</comment>
<evidence type="ECO:0000313" key="5">
    <source>
        <dbReference type="EMBL" id="KAG9257102.1"/>
    </source>
</evidence>
<dbReference type="AlphaFoldDB" id="A0A9P7ZSQ5"/>
<dbReference type="EMBL" id="MU251246">
    <property type="protein sequence ID" value="KAG9257102.1"/>
    <property type="molecule type" value="Genomic_DNA"/>
</dbReference>
<reference evidence="5" key="1">
    <citation type="journal article" date="2021" name="IMA Fungus">
        <title>Genomic characterization of three marine fungi, including Emericellopsis atlantica sp. nov. with signatures of a generalist lifestyle and marine biomass degradation.</title>
        <authorList>
            <person name="Hagestad O.C."/>
            <person name="Hou L."/>
            <person name="Andersen J.H."/>
            <person name="Hansen E.H."/>
            <person name="Altermark B."/>
            <person name="Li C."/>
            <person name="Kuhnert E."/>
            <person name="Cox R.J."/>
            <person name="Crous P.W."/>
            <person name="Spatafora J.W."/>
            <person name="Lail K."/>
            <person name="Amirebrahimi M."/>
            <person name="Lipzen A."/>
            <person name="Pangilinan J."/>
            <person name="Andreopoulos W."/>
            <person name="Hayes R.D."/>
            <person name="Ng V."/>
            <person name="Grigoriev I.V."/>
            <person name="Jackson S.A."/>
            <person name="Sutton T.D.S."/>
            <person name="Dobson A.D.W."/>
            <person name="Rama T."/>
        </authorList>
    </citation>
    <scope>NUCLEOTIDE SEQUENCE</scope>
    <source>
        <strain evidence="5">TS7</strain>
    </source>
</reference>
<name>A0A9P7ZSQ5_9HYPO</name>
<dbReference type="GO" id="GO:0004341">
    <property type="term" value="F:gluconolactonase activity"/>
    <property type="evidence" value="ECO:0007669"/>
    <property type="project" value="TreeGrafter"/>
</dbReference>
<evidence type="ECO:0000256" key="2">
    <source>
        <dbReference type="PIRSR" id="PIRSR605511-1"/>
    </source>
</evidence>
<feature type="binding site" evidence="3">
    <location>
        <position position="114"/>
    </location>
    <ligand>
        <name>substrate</name>
    </ligand>
</feature>
<dbReference type="Gene3D" id="2.120.10.30">
    <property type="entry name" value="TolB, C-terminal domain"/>
    <property type="match status" value="1"/>
</dbReference>
<organism evidence="5 6">
    <name type="scientific">Emericellopsis atlantica</name>
    <dbReference type="NCBI Taxonomy" id="2614577"/>
    <lineage>
        <taxon>Eukaryota</taxon>
        <taxon>Fungi</taxon>
        <taxon>Dikarya</taxon>
        <taxon>Ascomycota</taxon>
        <taxon>Pezizomycotina</taxon>
        <taxon>Sordariomycetes</taxon>
        <taxon>Hypocreomycetidae</taxon>
        <taxon>Hypocreales</taxon>
        <taxon>Bionectriaceae</taxon>
        <taxon>Emericellopsis</taxon>
    </lineage>
</organism>
<sequence length="301" mass="33078">MAGLQEWNVTEPWLDLHCALGEGPFYDKASGIVRFVDIKQKRVHLVSLAEGLPSLRTIQLDVPVGVTCNIAGVDPRQRILIGMKTGIAILDLETESYEMISSFSEPPNDRLRGNDGGADPHGRFWFGNMTDFPSGDCQPEGSLYRFDGKKSPEVFMTDLTIPNGVGWSPDKKTMYFTHSSEGKVYAFDYDLETGDVSNKRVLYDHPGSADPDGFRVDVQGNIWHAVYGEGRVLKISPQGKLVGQVILPTRNITCVQFAGTELVITTASDDSGDDQTSKTYGGGVFKVDVTVEGLDLFDFKL</sequence>
<dbReference type="InterPro" id="IPR005511">
    <property type="entry name" value="SMP-30"/>
</dbReference>
<keyword evidence="3" id="KW-0862">Zinc</keyword>
<feature type="binding site" evidence="3">
    <location>
        <position position="22"/>
    </location>
    <ligand>
        <name>a divalent metal cation</name>
        <dbReference type="ChEBI" id="CHEBI:60240"/>
    </ligand>
</feature>
<feature type="binding site" evidence="3">
    <location>
        <position position="112"/>
    </location>
    <ligand>
        <name>substrate</name>
    </ligand>
</feature>
<evidence type="ECO:0000256" key="1">
    <source>
        <dbReference type="ARBA" id="ARBA00008853"/>
    </source>
</evidence>
<dbReference type="RefSeq" id="XP_046121026.1">
    <property type="nucleotide sequence ID" value="XM_046259842.1"/>
</dbReference>
<dbReference type="GeneID" id="70290745"/>
<accession>A0A9P7ZSQ5</accession>
<dbReference type="GO" id="GO:0005509">
    <property type="term" value="F:calcium ion binding"/>
    <property type="evidence" value="ECO:0007669"/>
    <property type="project" value="TreeGrafter"/>
</dbReference>
<dbReference type="Proteomes" id="UP000887229">
    <property type="component" value="Unassembled WGS sequence"/>
</dbReference>
<feature type="binding site" evidence="3">
    <location>
        <position position="212"/>
    </location>
    <ligand>
        <name>a divalent metal cation</name>
        <dbReference type="ChEBI" id="CHEBI:60240"/>
    </ligand>
</feature>
<dbReference type="PANTHER" id="PTHR10907">
    <property type="entry name" value="REGUCALCIN"/>
    <property type="match status" value="1"/>
</dbReference>
<dbReference type="InterPro" id="IPR013658">
    <property type="entry name" value="SGL"/>
</dbReference>
<feature type="binding site" evidence="3">
    <location>
        <position position="163"/>
    </location>
    <ligand>
        <name>a divalent metal cation</name>
        <dbReference type="ChEBI" id="CHEBI:60240"/>
    </ligand>
</feature>
<dbReference type="OrthoDB" id="423498at2759"/>
<dbReference type="InterPro" id="IPR011042">
    <property type="entry name" value="6-blade_b-propeller_TolB-like"/>
</dbReference>
<comment type="similarity">
    <text evidence="1">Belongs to the SMP-30/CGR1 family.</text>
</comment>
<dbReference type="PANTHER" id="PTHR10907:SF47">
    <property type="entry name" value="REGUCALCIN"/>
    <property type="match status" value="1"/>
</dbReference>
<dbReference type="SUPFAM" id="SSF63829">
    <property type="entry name" value="Calcium-dependent phosphotriesterase"/>
    <property type="match status" value="1"/>
</dbReference>
<feature type="active site" description="Proton donor/acceptor" evidence="2">
    <location>
        <position position="212"/>
    </location>
</feature>
<gene>
    <name evidence="5" type="ORF">F5Z01DRAFT_452569</name>
</gene>